<dbReference type="AlphaFoldDB" id="A0A3E3EBK0"/>
<proteinExistence type="predicted"/>
<dbReference type="InterPro" id="IPR000182">
    <property type="entry name" value="GNAT_dom"/>
</dbReference>
<name>A0A3E3EBK0_9FIRM</name>
<sequence length="575" mass="68946">MRKLLLNDYHKIKKYLDDANYEGYNSNFVTMMMWDHEYEIYYEIKDNFMVMLHTYLDEKFFAMPFCKPEYYYEAIEYMQNYAKEHNFLFRIDLAVEESMSLIKERYGDKFLYLHNEDFDDYVYTKKSLESLAGKKMQKRRNHFNAFVKENPNYIYKEIEDEDVDNVLQCLKKWDFSHRIEESVISEYIGIVYLLVHRHELEIKTGCIYINGQLEAFIIGSPLKHSTVQIHVEKANKDIRGLYVAIGKFFLERNFEGYEFVNREEDMGLESLRRAKQMLHPVKMVKKYNIVPSNLSIMPAADNDLHSIIDLWRDSFEDEDKQTTNFYFMKCYSKENTYLLKNNNFLVSMMQIVPYTIVLDNQEIKAYFILGVATNKNYQKQGMMKKLMNYVLNLPKYAGQKVLLQAYMPEIYYNFGFNKDYYHKITNVDKKSYQNDYDLTVIEDLDFVNSLKLYNDFTKDFNGYRKRDIDYYQNYLIARCRAYNDRIKLFYDNAKIIGYAIYHESASKIEVSEIIYTNYESLNKIVCFLSKTNKELIIESDLNNEIIGDCTYICTMLTNFLKNSCQDNKFYINECL</sequence>
<feature type="domain" description="N-acetyltransferase" evidence="1">
    <location>
        <begin position="294"/>
        <end position="439"/>
    </location>
</feature>
<dbReference type="PANTHER" id="PTHR41373:SF1">
    <property type="entry name" value="PHOSPHATIDYLGLYCEROL LYSYLTRANSFERASE C-TERMINAL DOMAIN-CONTAINING PROTEIN"/>
    <property type="match status" value="1"/>
</dbReference>
<reference evidence="2 3" key="1">
    <citation type="submission" date="2018-08" db="EMBL/GenBank/DDBJ databases">
        <title>A genome reference for cultivated species of the human gut microbiota.</title>
        <authorList>
            <person name="Zou Y."/>
            <person name="Xue W."/>
            <person name="Luo G."/>
        </authorList>
    </citation>
    <scope>NUCLEOTIDE SEQUENCE [LARGE SCALE GENOMIC DNA]</scope>
    <source>
        <strain evidence="2 3">OM06-4</strain>
    </source>
</reference>
<dbReference type="SUPFAM" id="SSF55729">
    <property type="entry name" value="Acyl-CoA N-acyltransferases (Nat)"/>
    <property type="match status" value="3"/>
</dbReference>
<accession>A0A3E3EBK0</accession>
<comment type="caution">
    <text evidence="2">The sequence shown here is derived from an EMBL/GenBank/DDBJ whole genome shotgun (WGS) entry which is preliminary data.</text>
</comment>
<dbReference type="InterPro" id="IPR016181">
    <property type="entry name" value="Acyl_CoA_acyltransferase"/>
</dbReference>
<dbReference type="PANTHER" id="PTHR41373">
    <property type="entry name" value="DUF2156 DOMAIN-CONTAINING PROTEIN"/>
    <property type="match status" value="1"/>
</dbReference>
<dbReference type="PROSITE" id="PS51186">
    <property type="entry name" value="GNAT"/>
    <property type="match status" value="1"/>
</dbReference>
<organism evidence="2 3">
    <name type="scientific">Thomasclavelia ramosa</name>
    <dbReference type="NCBI Taxonomy" id="1547"/>
    <lineage>
        <taxon>Bacteria</taxon>
        <taxon>Bacillati</taxon>
        <taxon>Bacillota</taxon>
        <taxon>Erysipelotrichia</taxon>
        <taxon>Erysipelotrichales</taxon>
        <taxon>Coprobacillaceae</taxon>
        <taxon>Thomasclavelia</taxon>
    </lineage>
</organism>
<keyword evidence="2" id="KW-0808">Transferase</keyword>
<dbReference type="EMBL" id="QUSL01000021">
    <property type="protein sequence ID" value="RGD83723.1"/>
    <property type="molecule type" value="Genomic_DNA"/>
</dbReference>
<evidence type="ECO:0000313" key="3">
    <source>
        <dbReference type="Proteomes" id="UP000261032"/>
    </source>
</evidence>
<dbReference type="Proteomes" id="UP000261032">
    <property type="component" value="Unassembled WGS sequence"/>
</dbReference>
<gene>
    <name evidence="2" type="ORF">DXB93_12485</name>
</gene>
<dbReference type="Pfam" id="PF13527">
    <property type="entry name" value="Acetyltransf_9"/>
    <property type="match status" value="1"/>
</dbReference>
<dbReference type="GO" id="GO:0016747">
    <property type="term" value="F:acyltransferase activity, transferring groups other than amino-acyl groups"/>
    <property type="evidence" value="ECO:0007669"/>
    <property type="project" value="InterPro"/>
</dbReference>
<protein>
    <submittedName>
        <fullName evidence="2">GNAT family N-acetyltransferase</fullName>
    </submittedName>
</protein>
<dbReference type="Pfam" id="PF09924">
    <property type="entry name" value="LPG_synthase_C"/>
    <property type="match status" value="1"/>
</dbReference>
<evidence type="ECO:0000259" key="1">
    <source>
        <dbReference type="PROSITE" id="PS51186"/>
    </source>
</evidence>
<dbReference type="InterPro" id="IPR016732">
    <property type="entry name" value="UCP018688"/>
</dbReference>
<dbReference type="InterPro" id="IPR024320">
    <property type="entry name" value="LPG_synthase_C"/>
</dbReference>
<evidence type="ECO:0000313" key="2">
    <source>
        <dbReference type="EMBL" id="RGD83723.1"/>
    </source>
</evidence>
<dbReference type="Gene3D" id="3.40.630.30">
    <property type="match status" value="3"/>
</dbReference>
<dbReference type="RefSeq" id="WP_117581878.1">
    <property type="nucleotide sequence ID" value="NZ_JAQOLN010000003.1"/>
</dbReference>